<dbReference type="PANTHER" id="PTHR42648">
    <property type="entry name" value="TRANSPOSASE, PUTATIVE-RELATED"/>
    <property type="match status" value="1"/>
</dbReference>
<gene>
    <name evidence="4" type="ORF">Slati_3091400</name>
</gene>
<dbReference type="GO" id="GO:0003676">
    <property type="term" value="F:nucleic acid binding"/>
    <property type="evidence" value="ECO:0007669"/>
    <property type="project" value="InterPro"/>
</dbReference>
<reference evidence="4" key="2">
    <citation type="journal article" date="2024" name="Plant">
        <title>Genomic evolution and insights into agronomic trait innovations of Sesamum species.</title>
        <authorList>
            <person name="Miao H."/>
            <person name="Wang L."/>
            <person name="Qu L."/>
            <person name="Liu H."/>
            <person name="Sun Y."/>
            <person name="Le M."/>
            <person name="Wang Q."/>
            <person name="Wei S."/>
            <person name="Zheng Y."/>
            <person name="Lin W."/>
            <person name="Duan Y."/>
            <person name="Cao H."/>
            <person name="Xiong S."/>
            <person name="Wang X."/>
            <person name="Wei L."/>
            <person name="Li C."/>
            <person name="Ma Q."/>
            <person name="Ju M."/>
            <person name="Zhao R."/>
            <person name="Li G."/>
            <person name="Mu C."/>
            <person name="Tian Q."/>
            <person name="Mei H."/>
            <person name="Zhang T."/>
            <person name="Gao T."/>
            <person name="Zhang H."/>
        </authorList>
    </citation>
    <scope>NUCLEOTIDE SEQUENCE</scope>
    <source>
        <strain evidence="4">KEN1</strain>
    </source>
</reference>
<accession>A0AAW2UTF2</accession>
<dbReference type="Pfam" id="PF14223">
    <property type="entry name" value="Retrotran_gag_2"/>
    <property type="match status" value="1"/>
</dbReference>
<feature type="domain" description="Integrase catalytic" evidence="3">
    <location>
        <begin position="224"/>
        <end position="406"/>
    </location>
</feature>
<dbReference type="InterPro" id="IPR039537">
    <property type="entry name" value="Retrotran_Ty1/copia-like"/>
</dbReference>
<evidence type="ECO:0000256" key="1">
    <source>
        <dbReference type="ARBA" id="ARBA00022670"/>
    </source>
</evidence>
<dbReference type="InterPro" id="IPR036397">
    <property type="entry name" value="RNaseH_sf"/>
</dbReference>
<dbReference type="EMBL" id="JACGWN010000011">
    <property type="protein sequence ID" value="KAL0420685.1"/>
    <property type="molecule type" value="Genomic_DNA"/>
</dbReference>
<organism evidence="4">
    <name type="scientific">Sesamum latifolium</name>
    <dbReference type="NCBI Taxonomy" id="2727402"/>
    <lineage>
        <taxon>Eukaryota</taxon>
        <taxon>Viridiplantae</taxon>
        <taxon>Streptophyta</taxon>
        <taxon>Embryophyta</taxon>
        <taxon>Tracheophyta</taxon>
        <taxon>Spermatophyta</taxon>
        <taxon>Magnoliopsida</taxon>
        <taxon>eudicotyledons</taxon>
        <taxon>Gunneridae</taxon>
        <taxon>Pentapetalae</taxon>
        <taxon>asterids</taxon>
        <taxon>lamiids</taxon>
        <taxon>Lamiales</taxon>
        <taxon>Pedaliaceae</taxon>
        <taxon>Sesamum</taxon>
    </lineage>
</organism>
<evidence type="ECO:0000256" key="2">
    <source>
        <dbReference type="SAM" id="MobiDB-lite"/>
    </source>
</evidence>
<comment type="caution">
    <text evidence="4">The sequence shown here is derived from an EMBL/GenBank/DDBJ whole genome shotgun (WGS) entry which is preliminary data.</text>
</comment>
<dbReference type="PROSITE" id="PS50994">
    <property type="entry name" value="INTEGRASE"/>
    <property type="match status" value="1"/>
</dbReference>
<dbReference type="InterPro" id="IPR057670">
    <property type="entry name" value="SH3_retrovirus"/>
</dbReference>
<proteinExistence type="predicted"/>
<reference evidence="4" key="1">
    <citation type="submission" date="2020-06" db="EMBL/GenBank/DDBJ databases">
        <authorList>
            <person name="Li T."/>
            <person name="Hu X."/>
            <person name="Zhang T."/>
            <person name="Song X."/>
            <person name="Zhang H."/>
            <person name="Dai N."/>
            <person name="Sheng W."/>
            <person name="Hou X."/>
            <person name="Wei L."/>
        </authorList>
    </citation>
    <scope>NUCLEOTIDE SEQUENCE</scope>
    <source>
        <strain evidence="4">KEN1</strain>
        <tissue evidence="4">Leaf</tissue>
    </source>
</reference>
<feature type="compositionally biased region" description="Basic and acidic residues" evidence="2">
    <location>
        <begin position="511"/>
        <end position="520"/>
    </location>
</feature>
<dbReference type="PANTHER" id="PTHR42648:SF27">
    <property type="entry name" value="RNA-DIRECTED DNA POLYMERASE"/>
    <property type="match status" value="1"/>
</dbReference>
<keyword evidence="1" id="KW-0645">Protease</keyword>
<keyword evidence="1" id="KW-0378">Hydrolase</keyword>
<protein>
    <recommendedName>
        <fullName evidence="3">Integrase catalytic domain-containing protein</fullName>
    </recommendedName>
</protein>
<dbReference type="SUPFAM" id="SSF53098">
    <property type="entry name" value="Ribonuclease H-like"/>
    <property type="match status" value="1"/>
</dbReference>
<dbReference type="Pfam" id="PF25597">
    <property type="entry name" value="SH3_retrovirus"/>
    <property type="match status" value="1"/>
</dbReference>
<dbReference type="InterPro" id="IPR001584">
    <property type="entry name" value="Integrase_cat-core"/>
</dbReference>
<dbReference type="InterPro" id="IPR012337">
    <property type="entry name" value="RNaseH-like_sf"/>
</dbReference>
<name>A0AAW2UTF2_9LAMI</name>
<dbReference type="GO" id="GO:0015074">
    <property type="term" value="P:DNA integration"/>
    <property type="evidence" value="ECO:0007669"/>
    <property type="project" value="InterPro"/>
</dbReference>
<sequence>MTNEIQKQYDRLEDVPSIMLRMKDVYVVPDRHMRYAATKAFFGTKMAEGLSVHSHGVKMLSLVEKLEDLKAGLNNDTYIDVILQSLPPSYDPFIVNYNMNGLEKSIDELINMLVKYEATTHKFEPAVLVKGKGARQWKRKKGKGITVTATASTGGKGHWKRECPQLLSNPGMFVVEVNMISNSASWVLDTGCGAHICNNLQVLERSRRLSKDEMILRLGDGKAVAAEPVGSLRLVVSNHIRIDLKDGYFVPNVCGPLSILARGGFSYFITFTDDHSRYGYVYLMRYKSEAFGRFKEYRLEVKNQTNRKIKALRSGRGGEYLSGEFIDYLKENGILSQWTPPGTPQLNGVAERRNRTLLDIVRSMMSFTELPPSFWGYALETAAKLLNIAPSKSVPQTPYEIWHGKPASYKYLRVWGPAYVKRLVGDKLDSRSSLCRFIGYPKETAGYYFYDLAEQKIFISRNAVFLEKDLPSDSRHDEILIDDSSGEPQHDSTTSFEPTVHTDGAPVLRRSTRESRIPKR</sequence>
<dbReference type="InterPro" id="IPR054722">
    <property type="entry name" value="PolX-like_BBD"/>
</dbReference>
<dbReference type="GO" id="GO:0008233">
    <property type="term" value="F:peptidase activity"/>
    <property type="evidence" value="ECO:0007669"/>
    <property type="project" value="UniProtKB-KW"/>
</dbReference>
<evidence type="ECO:0000259" key="3">
    <source>
        <dbReference type="PROSITE" id="PS50994"/>
    </source>
</evidence>
<dbReference type="AlphaFoldDB" id="A0AAW2UTF2"/>
<evidence type="ECO:0000313" key="4">
    <source>
        <dbReference type="EMBL" id="KAL0420685.1"/>
    </source>
</evidence>
<feature type="region of interest" description="Disordered" evidence="2">
    <location>
        <begin position="477"/>
        <end position="520"/>
    </location>
</feature>
<dbReference type="Pfam" id="PF22936">
    <property type="entry name" value="Pol_BBD"/>
    <property type="match status" value="1"/>
</dbReference>
<dbReference type="GO" id="GO:0006508">
    <property type="term" value="P:proteolysis"/>
    <property type="evidence" value="ECO:0007669"/>
    <property type="project" value="UniProtKB-KW"/>
</dbReference>
<dbReference type="Gene3D" id="3.30.420.10">
    <property type="entry name" value="Ribonuclease H-like superfamily/Ribonuclease H"/>
    <property type="match status" value="1"/>
</dbReference>